<dbReference type="Gene3D" id="3.30.420.40">
    <property type="match status" value="2"/>
</dbReference>
<keyword evidence="3" id="KW-0547">Nucleotide-binding</keyword>
<dbReference type="PROSITE" id="PS01132">
    <property type="entry name" value="ACTINS_ACT_LIKE"/>
    <property type="match status" value="1"/>
</dbReference>
<evidence type="ECO:0000313" key="6">
    <source>
        <dbReference type="EMBL" id="UYV72238.1"/>
    </source>
</evidence>
<dbReference type="SUPFAM" id="SSF53067">
    <property type="entry name" value="Actin-like ATPase domain"/>
    <property type="match status" value="2"/>
</dbReference>
<gene>
    <name evidence="6" type="ORF">LAZ67_9002288</name>
</gene>
<dbReference type="PANTHER" id="PTHR11937">
    <property type="entry name" value="ACTIN"/>
    <property type="match status" value="1"/>
</dbReference>
<dbReference type="Pfam" id="PF00022">
    <property type="entry name" value="Actin"/>
    <property type="match status" value="1"/>
</dbReference>
<evidence type="ECO:0000256" key="5">
    <source>
        <dbReference type="RuleBase" id="RU000487"/>
    </source>
</evidence>
<proteinExistence type="inferred from homology"/>
<keyword evidence="4" id="KW-0067">ATP-binding</keyword>
<keyword evidence="7" id="KW-1185">Reference proteome</keyword>
<name>A0ABY6KX27_9ARAC</name>
<reference evidence="6 7" key="1">
    <citation type="submission" date="2022-01" db="EMBL/GenBank/DDBJ databases">
        <title>A chromosomal length assembly of Cordylochernes scorpioides.</title>
        <authorList>
            <person name="Zeh D."/>
            <person name="Zeh J."/>
        </authorList>
    </citation>
    <scope>NUCLEOTIDE SEQUENCE [LARGE SCALE GENOMIC DNA]</scope>
    <source>
        <strain evidence="6">IN4F17</strain>
        <tissue evidence="6">Whole Body</tissue>
    </source>
</reference>
<comment type="subcellular location">
    <subcellularLocation>
        <location evidence="1">Cytoplasm</location>
    </subcellularLocation>
</comment>
<dbReference type="InterPro" id="IPR036397">
    <property type="entry name" value="RNaseH_sf"/>
</dbReference>
<dbReference type="Gene3D" id="3.30.420.10">
    <property type="entry name" value="Ribonuclease H-like superfamily/Ribonuclease H"/>
    <property type="match status" value="1"/>
</dbReference>
<evidence type="ECO:0000256" key="3">
    <source>
        <dbReference type="ARBA" id="ARBA00022741"/>
    </source>
</evidence>
<dbReference type="SMART" id="SM00268">
    <property type="entry name" value="ACTIN"/>
    <property type="match status" value="1"/>
</dbReference>
<protein>
    <submittedName>
        <fullName evidence="6">ACTR1A</fullName>
    </submittedName>
</protein>
<evidence type="ECO:0000256" key="4">
    <source>
        <dbReference type="ARBA" id="ARBA00022840"/>
    </source>
</evidence>
<dbReference type="InterPro" id="IPR020902">
    <property type="entry name" value="Actin/actin-like_CS"/>
</dbReference>
<sequence>MWKHEIIGRPKHVRVMAGALEGDIFVGPKAEEHRGLLSIRYPMEHGIVTEWNDMERIWQYIYSKEQLQTYPEEHPVLLTEAPLNPRRNREKSAEIFFEMFNVPALFISMQAVLSLYATGRTTGVVLDAGDGVSHAVPIYEGFAMPHSIMRVDIAGRDVTRYLRLLLRKEGFHFHTSAEFEIVRTIKERVTYLASNPQREETLDVEKCHYTLPDGSGIEIGASRFRAPEILFRPDLIGDECEGLHEVLVYSVFKSDVDLRKVLYQNIVLSGGSTLFKGRCCHILMLDFCKFISRAVNFSAERLKCFKVAMPDFLKISEKSHQNMPSFWSILRVIVVYDQALAERMCQKWFERFKKRPGAPPKFEDEELEVRLDEDLTQMQKHLENGFLHRIVTCDKKWAHYDNPKRWATYGYPGRASSLTAKQNIHGEKIMLCIW</sequence>
<organism evidence="6 7">
    <name type="scientific">Cordylochernes scorpioides</name>
    <dbReference type="NCBI Taxonomy" id="51811"/>
    <lineage>
        <taxon>Eukaryota</taxon>
        <taxon>Metazoa</taxon>
        <taxon>Ecdysozoa</taxon>
        <taxon>Arthropoda</taxon>
        <taxon>Chelicerata</taxon>
        <taxon>Arachnida</taxon>
        <taxon>Pseudoscorpiones</taxon>
        <taxon>Cheliferoidea</taxon>
        <taxon>Chernetidae</taxon>
        <taxon>Cordylochernes</taxon>
    </lineage>
</organism>
<evidence type="ECO:0000256" key="2">
    <source>
        <dbReference type="ARBA" id="ARBA00022490"/>
    </source>
</evidence>
<dbReference type="InterPro" id="IPR004000">
    <property type="entry name" value="Actin"/>
</dbReference>
<dbReference type="CDD" id="cd10216">
    <property type="entry name" value="ASKHA_NBD_Arp1"/>
    <property type="match status" value="1"/>
</dbReference>
<dbReference type="Proteomes" id="UP001235939">
    <property type="component" value="Chromosome 09"/>
</dbReference>
<accession>A0ABY6KX27</accession>
<dbReference type="PRINTS" id="PR00190">
    <property type="entry name" value="ACTIN"/>
</dbReference>
<comment type="similarity">
    <text evidence="5">Belongs to the actin family.</text>
</comment>
<evidence type="ECO:0000313" key="7">
    <source>
        <dbReference type="Proteomes" id="UP001235939"/>
    </source>
</evidence>
<evidence type="ECO:0000256" key="1">
    <source>
        <dbReference type="ARBA" id="ARBA00004496"/>
    </source>
</evidence>
<dbReference type="InterPro" id="IPR043129">
    <property type="entry name" value="ATPase_NBD"/>
</dbReference>
<dbReference type="Gene3D" id="3.90.640.10">
    <property type="entry name" value="Actin, Chain A, domain 4"/>
    <property type="match status" value="1"/>
</dbReference>
<keyword evidence="2" id="KW-0963">Cytoplasm</keyword>
<dbReference type="EMBL" id="CP092871">
    <property type="protein sequence ID" value="UYV72238.1"/>
    <property type="molecule type" value="Genomic_DNA"/>
</dbReference>